<proteinExistence type="predicted"/>
<evidence type="ECO:0000256" key="2">
    <source>
        <dbReference type="SAM" id="SignalP"/>
    </source>
</evidence>
<dbReference type="EMBL" id="CABFOC020000048">
    <property type="protein sequence ID" value="CAH0054228.1"/>
    <property type="molecule type" value="Genomic_DNA"/>
</dbReference>
<dbReference type="OrthoDB" id="5153634at2759"/>
<evidence type="ECO:0000313" key="4">
    <source>
        <dbReference type="Proteomes" id="UP000775872"/>
    </source>
</evidence>
<feature type="signal peptide" evidence="2">
    <location>
        <begin position="1"/>
        <end position="25"/>
    </location>
</feature>
<comment type="caution">
    <text evidence="3">The sequence shown here is derived from an EMBL/GenBank/DDBJ whole genome shotgun (WGS) entry which is preliminary data.</text>
</comment>
<evidence type="ECO:0008006" key="5">
    <source>
        <dbReference type="Google" id="ProtNLM"/>
    </source>
</evidence>
<gene>
    <name evidence="3" type="ORF">CSOL1703_00015700</name>
</gene>
<sequence length="116" mass="11507">MKFSLAASTLGLAALALAAPADVEGRSWGGSSSPPPSGNNQNCGNSQQAVCCDGKNNCYVAQAGGKENSGSVSCANSQSATIKCCQTNSSPGSLINVDLLNCNEIPVDILGGGILS</sequence>
<accession>A0A9N9ZEQ0</accession>
<feature type="chain" id="PRO_5040402400" description="Hydrophobin" evidence="2">
    <location>
        <begin position="26"/>
        <end position="116"/>
    </location>
</feature>
<feature type="region of interest" description="Disordered" evidence="1">
    <location>
        <begin position="24"/>
        <end position="46"/>
    </location>
</feature>
<organism evidence="3 4">
    <name type="scientific">Clonostachys solani</name>
    <dbReference type="NCBI Taxonomy" id="160281"/>
    <lineage>
        <taxon>Eukaryota</taxon>
        <taxon>Fungi</taxon>
        <taxon>Dikarya</taxon>
        <taxon>Ascomycota</taxon>
        <taxon>Pezizomycotina</taxon>
        <taxon>Sordariomycetes</taxon>
        <taxon>Hypocreomycetidae</taxon>
        <taxon>Hypocreales</taxon>
        <taxon>Bionectriaceae</taxon>
        <taxon>Clonostachys</taxon>
    </lineage>
</organism>
<evidence type="ECO:0000313" key="3">
    <source>
        <dbReference type="EMBL" id="CAH0054228.1"/>
    </source>
</evidence>
<reference evidence="3" key="1">
    <citation type="submission" date="2021-10" db="EMBL/GenBank/DDBJ databases">
        <authorList>
            <person name="Piombo E."/>
        </authorList>
    </citation>
    <scope>NUCLEOTIDE SEQUENCE</scope>
</reference>
<keyword evidence="4" id="KW-1185">Reference proteome</keyword>
<name>A0A9N9ZEQ0_9HYPO</name>
<keyword evidence="2" id="KW-0732">Signal</keyword>
<dbReference type="AlphaFoldDB" id="A0A9N9ZEQ0"/>
<protein>
    <recommendedName>
        <fullName evidence="5">Hydrophobin</fullName>
    </recommendedName>
</protein>
<evidence type="ECO:0000256" key="1">
    <source>
        <dbReference type="SAM" id="MobiDB-lite"/>
    </source>
</evidence>
<dbReference type="Proteomes" id="UP000775872">
    <property type="component" value="Unassembled WGS sequence"/>
</dbReference>